<evidence type="ECO:0000313" key="3">
    <source>
        <dbReference type="Proteomes" id="UP000187059"/>
    </source>
</evidence>
<dbReference type="GO" id="GO:0050566">
    <property type="term" value="F:asparaginyl-tRNA synthase (glutamine-hydrolyzing) activity"/>
    <property type="evidence" value="ECO:0007669"/>
    <property type="project" value="UniProtKB-EC"/>
</dbReference>
<dbReference type="SUPFAM" id="SSF75304">
    <property type="entry name" value="Amidase signature (AS) enzymes"/>
    <property type="match status" value="1"/>
</dbReference>
<feature type="domain" description="Amidase" evidence="1">
    <location>
        <begin position="97"/>
        <end position="456"/>
    </location>
</feature>
<dbReference type="Proteomes" id="UP000187059">
    <property type="component" value="Chromosome"/>
</dbReference>
<accession>A0A1P8UP15</accession>
<dbReference type="InterPro" id="IPR036928">
    <property type="entry name" value="AS_sf"/>
</dbReference>
<keyword evidence="2" id="KW-0436">Ligase</keyword>
<gene>
    <name evidence="2" type="ORF">Ga0080574_TMP815</name>
</gene>
<dbReference type="GO" id="GO:0050567">
    <property type="term" value="F:glutaminyl-tRNA synthase (glutamine-hydrolyzing) activity"/>
    <property type="evidence" value="ECO:0007669"/>
    <property type="project" value="UniProtKB-EC"/>
</dbReference>
<dbReference type="KEGG" id="paby:Ga0080574_TMP815"/>
<dbReference type="Gene3D" id="3.90.1300.10">
    <property type="entry name" value="Amidase signature (AS) domain"/>
    <property type="match status" value="1"/>
</dbReference>
<dbReference type="EMBL" id="CP015093">
    <property type="protein sequence ID" value="APZ51149.1"/>
    <property type="molecule type" value="Genomic_DNA"/>
</dbReference>
<dbReference type="PANTHER" id="PTHR11895:SF176">
    <property type="entry name" value="AMIDASE AMID-RELATED"/>
    <property type="match status" value="1"/>
</dbReference>
<dbReference type="EC" id="6.3.5.7" evidence="2"/>
<keyword evidence="3" id="KW-1185">Reference proteome</keyword>
<dbReference type="GO" id="GO:0016740">
    <property type="term" value="F:transferase activity"/>
    <property type="evidence" value="ECO:0007669"/>
    <property type="project" value="UniProtKB-KW"/>
</dbReference>
<reference evidence="2 3" key="1">
    <citation type="submission" date="2016-04" db="EMBL/GenBank/DDBJ databases">
        <title>Deep-sea bacteria in the southern Pacific.</title>
        <authorList>
            <person name="Tang K."/>
        </authorList>
    </citation>
    <scope>NUCLEOTIDE SEQUENCE [LARGE SCALE GENOMIC DNA]</scope>
    <source>
        <strain evidence="2 3">JLT2014</strain>
    </source>
</reference>
<dbReference type="Pfam" id="PF01425">
    <property type="entry name" value="Amidase"/>
    <property type="match status" value="1"/>
</dbReference>
<dbReference type="AlphaFoldDB" id="A0A1P8UP15"/>
<protein>
    <submittedName>
        <fullName evidence="2">Aspartyl-tRNA(Asn)/glutamyl-tRNA(Gln) amidotransferase subunit A</fullName>
        <ecNumber evidence="2">6.3.5.6</ecNumber>
        <ecNumber evidence="2">6.3.5.7</ecNumber>
    </submittedName>
</protein>
<dbReference type="PROSITE" id="PS00571">
    <property type="entry name" value="AMIDASES"/>
    <property type="match status" value="1"/>
</dbReference>
<name>A0A1P8UP15_9RHOB</name>
<dbReference type="InterPro" id="IPR000120">
    <property type="entry name" value="Amidase"/>
</dbReference>
<dbReference type="PANTHER" id="PTHR11895">
    <property type="entry name" value="TRANSAMIDASE"/>
    <property type="match status" value="1"/>
</dbReference>
<sequence>MQARACLDLKLERFGMEIGLAEKDAAAMAVADQFRRLDPTAAPAPQTAPNEEKRFSKRAVHGLLAKPVAATETSVAQAQEESGCFLKIFPPAEAGDGLKIAIKDIFRFDDHYPTAGLAHAPDDLGLPPSPLIARLRAAGGHIAATTKLSAWCYLPLELNDDVDPPRNPLGEGLLLGGSSSGSAAAVASGAVQVALGSDTGGSIRIPAALSGVYGFKPSKGAIPERGAVPLGDTQDTIGLLANYPSVLRSVFEVLTTLPEDGSTLPRPVAGIPDGLFSQASPQAQFGRDRLTKALRGLGIEHRAVAELDLERMNAAAGLITGYEAARFHGPRMAQHPDQYPDSVRRRLTVGLAVSDPVYGIAQANRSACLGRVRRDIFTGCGWILAPVVNRHGLKVSEMGEGGGPQAIGRLSLELLSLNRWVNLLGLPAISIPIPVNEAVPAAVQIVGAPGSDRALLTLACALDAALRQSPGQS</sequence>
<dbReference type="RefSeq" id="WP_076695450.1">
    <property type="nucleotide sequence ID" value="NZ_CP015093.1"/>
</dbReference>
<dbReference type="STRING" id="1250539.Ga0080574_TMP815"/>
<proteinExistence type="predicted"/>
<dbReference type="InterPro" id="IPR023631">
    <property type="entry name" value="Amidase_dom"/>
</dbReference>
<organism evidence="2 3">
    <name type="scientific">Salipiger abyssi</name>
    <dbReference type="NCBI Taxonomy" id="1250539"/>
    <lineage>
        <taxon>Bacteria</taxon>
        <taxon>Pseudomonadati</taxon>
        <taxon>Pseudomonadota</taxon>
        <taxon>Alphaproteobacteria</taxon>
        <taxon>Rhodobacterales</taxon>
        <taxon>Roseobacteraceae</taxon>
        <taxon>Salipiger</taxon>
    </lineage>
</organism>
<dbReference type="InterPro" id="IPR020556">
    <property type="entry name" value="Amidase_CS"/>
</dbReference>
<evidence type="ECO:0000259" key="1">
    <source>
        <dbReference type="Pfam" id="PF01425"/>
    </source>
</evidence>
<dbReference type="EC" id="6.3.5.6" evidence="2"/>
<evidence type="ECO:0000313" key="2">
    <source>
        <dbReference type="EMBL" id="APZ51149.1"/>
    </source>
</evidence>
<keyword evidence="2" id="KW-0808">Transferase</keyword>